<dbReference type="GeneID" id="19300913"/>
<keyword evidence="4" id="KW-1185">Reference proteome</keyword>
<reference evidence="3 4" key="1">
    <citation type="journal article" date="2012" name="Science">
        <title>The Paleozoic origin of enzymatic lignin decomposition reconstructed from 31 fungal genomes.</title>
        <authorList>
            <person name="Floudas D."/>
            <person name="Binder M."/>
            <person name="Riley R."/>
            <person name="Barry K."/>
            <person name="Blanchette R.A."/>
            <person name="Henrissat B."/>
            <person name="Martinez A.T."/>
            <person name="Otillar R."/>
            <person name="Spatafora J.W."/>
            <person name="Yadav J.S."/>
            <person name="Aerts A."/>
            <person name="Benoit I."/>
            <person name="Boyd A."/>
            <person name="Carlson A."/>
            <person name="Copeland A."/>
            <person name="Coutinho P.M."/>
            <person name="de Vries R.P."/>
            <person name="Ferreira P."/>
            <person name="Findley K."/>
            <person name="Foster B."/>
            <person name="Gaskell J."/>
            <person name="Glotzer D."/>
            <person name="Gorecki P."/>
            <person name="Heitman J."/>
            <person name="Hesse C."/>
            <person name="Hori C."/>
            <person name="Igarashi K."/>
            <person name="Jurgens J.A."/>
            <person name="Kallen N."/>
            <person name="Kersten P."/>
            <person name="Kohler A."/>
            <person name="Kuees U."/>
            <person name="Kumar T.K.A."/>
            <person name="Kuo A."/>
            <person name="LaButti K."/>
            <person name="Larrondo L.F."/>
            <person name="Lindquist E."/>
            <person name="Ling A."/>
            <person name="Lombard V."/>
            <person name="Lucas S."/>
            <person name="Lundell T."/>
            <person name="Martin R."/>
            <person name="McLaughlin D.J."/>
            <person name="Morgenstern I."/>
            <person name="Morin E."/>
            <person name="Murat C."/>
            <person name="Nagy L.G."/>
            <person name="Nolan M."/>
            <person name="Ohm R.A."/>
            <person name="Patyshakuliyeva A."/>
            <person name="Rokas A."/>
            <person name="Ruiz-Duenas F.J."/>
            <person name="Sabat G."/>
            <person name="Salamov A."/>
            <person name="Samejima M."/>
            <person name="Schmutz J."/>
            <person name="Slot J.C."/>
            <person name="St John F."/>
            <person name="Stenlid J."/>
            <person name="Sun H."/>
            <person name="Sun S."/>
            <person name="Syed K."/>
            <person name="Tsang A."/>
            <person name="Wiebenga A."/>
            <person name="Young D."/>
            <person name="Pisabarro A."/>
            <person name="Eastwood D.C."/>
            <person name="Martin F."/>
            <person name="Cullen D."/>
            <person name="Grigoriev I.V."/>
            <person name="Hibbett D.S."/>
        </authorList>
    </citation>
    <scope>NUCLEOTIDE SEQUENCE [LARGE SCALE GENOMIC DNA]</scope>
    <source>
        <strain evidence="3 4">ATCC 11539</strain>
    </source>
</reference>
<feature type="transmembrane region" description="Helical" evidence="2">
    <location>
        <begin position="62"/>
        <end position="86"/>
    </location>
</feature>
<evidence type="ECO:0000256" key="2">
    <source>
        <dbReference type="SAM" id="Phobius"/>
    </source>
</evidence>
<evidence type="ECO:0000256" key="1">
    <source>
        <dbReference type="SAM" id="MobiDB-lite"/>
    </source>
</evidence>
<feature type="transmembrane region" description="Helical" evidence="2">
    <location>
        <begin position="128"/>
        <end position="157"/>
    </location>
</feature>
<dbReference type="Proteomes" id="UP000030669">
    <property type="component" value="Unassembled WGS sequence"/>
</dbReference>
<sequence length="250" mass="27056">MAAYDPKAAQDDLRDHFDGYASNVRRSFIRFEEQYARPVVEACISSSRERPAMSALGDVQTFVAIFVLLSVLPVVTFMQVVHSIMICSFFDDLLRDTYSGFSLFTIASAAFLAFVVQFSHRIARPSDVAIASILLATLTILFFTALFLASAVIVMYLTVRLAILVRSDGVRPGFVAWRHEAQKGLLGRASDNVEGGNGGKTREEDEGSESSGVIVPKQDELGQGIVAGEKEVVEAGPSAYSFVPAICGSA</sequence>
<dbReference type="OMA" id="VYFRERP"/>
<feature type="region of interest" description="Disordered" evidence="1">
    <location>
        <begin position="188"/>
        <end position="213"/>
    </location>
</feature>
<dbReference type="EMBL" id="KB469309">
    <property type="protein sequence ID" value="EPQ51928.1"/>
    <property type="molecule type" value="Genomic_DNA"/>
</dbReference>
<keyword evidence="2" id="KW-1133">Transmembrane helix</keyword>
<name>S7PWJ5_GLOTA</name>
<dbReference type="HOGENOM" id="CLU_1111505_0_0_1"/>
<dbReference type="KEGG" id="gtr:GLOTRDRAFT_123047"/>
<protein>
    <submittedName>
        <fullName evidence="3">Uncharacterized protein</fullName>
    </submittedName>
</protein>
<gene>
    <name evidence="3" type="ORF">GLOTRDRAFT_123047</name>
</gene>
<dbReference type="OrthoDB" id="3159957at2759"/>
<keyword evidence="2" id="KW-0472">Membrane</keyword>
<proteinExistence type="predicted"/>
<dbReference type="STRING" id="670483.S7PWJ5"/>
<evidence type="ECO:0000313" key="4">
    <source>
        <dbReference type="Proteomes" id="UP000030669"/>
    </source>
</evidence>
<dbReference type="AlphaFoldDB" id="S7PWJ5"/>
<dbReference type="RefSeq" id="XP_007869801.1">
    <property type="nucleotide sequence ID" value="XM_007871610.1"/>
</dbReference>
<keyword evidence="2" id="KW-0812">Transmembrane</keyword>
<accession>S7PWJ5</accession>
<evidence type="ECO:0000313" key="3">
    <source>
        <dbReference type="EMBL" id="EPQ51928.1"/>
    </source>
</evidence>
<feature type="transmembrane region" description="Helical" evidence="2">
    <location>
        <begin position="98"/>
        <end position="116"/>
    </location>
</feature>
<organism evidence="3 4">
    <name type="scientific">Gloeophyllum trabeum (strain ATCC 11539 / FP-39264 / Madison 617)</name>
    <name type="common">Brown rot fungus</name>
    <dbReference type="NCBI Taxonomy" id="670483"/>
    <lineage>
        <taxon>Eukaryota</taxon>
        <taxon>Fungi</taxon>
        <taxon>Dikarya</taxon>
        <taxon>Basidiomycota</taxon>
        <taxon>Agaricomycotina</taxon>
        <taxon>Agaricomycetes</taxon>
        <taxon>Gloeophyllales</taxon>
        <taxon>Gloeophyllaceae</taxon>
        <taxon>Gloeophyllum</taxon>
    </lineage>
</organism>